<reference evidence="1" key="1">
    <citation type="journal article" date="2007" name="PLoS ONE">
        <title>The first genome sequence of an elite grapevine cultivar (Pinot noir Vitis vinifera L.): coping with a highly heterozygous genome.</title>
        <authorList>
            <person name="Velasco R."/>
            <person name="Zharkikh A."/>
            <person name="Troggio M."/>
            <person name="Cartwright D.A."/>
            <person name="Cestaro A."/>
            <person name="Pruss D."/>
            <person name="Pindo M."/>
            <person name="FitzGerald L.M."/>
            <person name="Vezzulli S."/>
            <person name="Reid J."/>
            <person name="Malacarne G."/>
            <person name="Iliev D."/>
            <person name="Coppola G."/>
            <person name="Wardell B."/>
            <person name="Micheletti D."/>
            <person name="Macalma T."/>
            <person name="Facci M."/>
            <person name="Mitchell J.T."/>
            <person name="Perazzolli M."/>
            <person name="Eldredge G."/>
            <person name="Gatto P."/>
            <person name="Oyzerski R."/>
            <person name="Moretto M."/>
            <person name="Gutin N."/>
            <person name="Stefanini M."/>
            <person name="Chen Y."/>
            <person name="Segala C."/>
            <person name="Davenport C."/>
            <person name="Dematte L."/>
            <person name="Mraz A."/>
            <person name="Battilana J."/>
            <person name="Stormo K."/>
            <person name="Costa F."/>
            <person name="Tao Q."/>
            <person name="Si-Ammour A."/>
            <person name="Harkins T."/>
            <person name="Lackey A."/>
            <person name="Perbost C."/>
            <person name="Taillon B."/>
            <person name="Stella A."/>
            <person name="Solovyev V."/>
            <person name="Fawcett J.A."/>
            <person name="Sterck L."/>
            <person name="Vandepoele K."/>
            <person name="Grando S.M."/>
            <person name="Toppo S."/>
            <person name="Moser C."/>
            <person name="Lanchbury J."/>
            <person name="Bogden R."/>
            <person name="Skolnick M."/>
            <person name="Sgaramella V."/>
            <person name="Bhatnagar S.K."/>
            <person name="Fontana P."/>
            <person name="Gutin A."/>
            <person name="Van de Peer Y."/>
            <person name="Salamini F."/>
            <person name="Viola R."/>
        </authorList>
    </citation>
    <scope>NUCLEOTIDE SEQUENCE</scope>
</reference>
<sequence>MLSTPFGPHMINYESSKGFVVLKFMMYVGMSDPFNHIMHFRQLMTLYIRNDGLMCKNFVNTFQDISEAFVDHYLHSARQKQNISTLRNIKLQENKLLRDFMKLFEQEILQVESCNMDVILQIFKRSINLCMPFFESLTKKPPAMMDNLFRRVDKYSMLEDDVRAAS</sequence>
<name>A5B4F2_VITVI</name>
<organism evidence="1">
    <name type="scientific">Vitis vinifera</name>
    <name type="common">Grape</name>
    <dbReference type="NCBI Taxonomy" id="29760"/>
    <lineage>
        <taxon>Eukaryota</taxon>
        <taxon>Viridiplantae</taxon>
        <taxon>Streptophyta</taxon>
        <taxon>Embryophyta</taxon>
        <taxon>Tracheophyta</taxon>
        <taxon>Spermatophyta</taxon>
        <taxon>Magnoliopsida</taxon>
        <taxon>eudicotyledons</taxon>
        <taxon>Gunneridae</taxon>
        <taxon>Pentapetalae</taxon>
        <taxon>rosids</taxon>
        <taxon>Vitales</taxon>
        <taxon>Vitaceae</taxon>
        <taxon>Viteae</taxon>
        <taxon>Vitis</taxon>
    </lineage>
</organism>
<evidence type="ECO:0008006" key="2">
    <source>
        <dbReference type="Google" id="ProtNLM"/>
    </source>
</evidence>
<gene>
    <name evidence="1" type="ORF">VITISV_009493</name>
</gene>
<dbReference type="AlphaFoldDB" id="A5B4F2"/>
<protein>
    <recommendedName>
        <fullName evidence="2">Retrotransposon gag domain-containing protein</fullName>
    </recommendedName>
</protein>
<proteinExistence type="predicted"/>
<dbReference type="EMBL" id="AM446196">
    <property type="protein sequence ID" value="CAN65214.1"/>
    <property type="molecule type" value="Genomic_DNA"/>
</dbReference>
<accession>A5B4F2</accession>
<evidence type="ECO:0000313" key="1">
    <source>
        <dbReference type="EMBL" id="CAN65214.1"/>
    </source>
</evidence>